<organism evidence="3 4">
    <name type="scientific">Candidatus Nomurabacteria bacterium RIFCSPLOWO2_01_FULL_41_12</name>
    <dbReference type="NCBI Taxonomy" id="1801774"/>
    <lineage>
        <taxon>Bacteria</taxon>
        <taxon>Candidatus Nomuraibacteriota</taxon>
    </lineage>
</organism>
<accession>A0A1F6WXD7</accession>
<keyword evidence="1" id="KW-0175">Coiled coil</keyword>
<dbReference type="Proteomes" id="UP000176187">
    <property type="component" value="Unassembled WGS sequence"/>
</dbReference>
<sequence length="130" mass="14755">MKLKKIKRFFDKLEDRVRSKLSHYPILYALIGGIGIILFWRGIWHLADDINVSSVASIIIGTIILLITGVFVSAFIGSRLIISGLIGEEKMAEKVEEEVATEETQIKNLQDTLNRVEKQLAHLEEDIHKN</sequence>
<keyword evidence="2" id="KW-0812">Transmembrane</keyword>
<feature type="coiled-coil region" evidence="1">
    <location>
        <begin position="85"/>
        <end position="126"/>
    </location>
</feature>
<proteinExistence type="predicted"/>
<feature type="transmembrane region" description="Helical" evidence="2">
    <location>
        <begin position="21"/>
        <end position="43"/>
    </location>
</feature>
<evidence type="ECO:0000313" key="3">
    <source>
        <dbReference type="EMBL" id="OGI86551.1"/>
    </source>
</evidence>
<feature type="transmembrane region" description="Helical" evidence="2">
    <location>
        <begin position="55"/>
        <end position="82"/>
    </location>
</feature>
<dbReference type="AlphaFoldDB" id="A0A1F6WXD7"/>
<evidence type="ECO:0000256" key="1">
    <source>
        <dbReference type="SAM" id="Coils"/>
    </source>
</evidence>
<keyword evidence="2" id="KW-0472">Membrane</keyword>
<comment type="caution">
    <text evidence="3">The sequence shown here is derived from an EMBL/GenBank/DDBJ whole genome shotgun (WGS) entry which is preliminary data.</text>
</comment>
<protein>
    <submittedName>
        <fullName evidence="3">Uncharacterized protein</fullName>
    </submittedName>
</protein>
<dbReference type="EMBL" id="MFUY01000002">
    <property type="protein sequence ID" value="OGI86551.1"/>
    <property type="molecule type" value="Genomic_DNA"/>
</dbReference>
<dbReference type="STRING" id="1801774.A3A05_01080"/>
<evidence type="ECO:0000256" key="2">
    <source>
        <dbReference type="SAM" id="Phobius"/>
    </source>
</evidence>
<name>A0A1F6WXD7_9BACT</name>
<gene>
    <name evidence="3" type="ORF">A3A05_01080</name>
</gene>
<keyword evidence="2" id="KW-1133">Transmembrane helix</keyword>
<evidence type="ECO:0000313" key="4">
    <source>
        <dbReference type="Proteomes" id="UP000176187"/>
    </source>
</evidence>
<reference evidence="3 4" key="1">
    <citation type="journal article" date="2016" name="Nat. Commun.">
        <title>Thousands of microbial genomes shed light on interconnected biogeochemical processes in an aquifer system.</title>
        <authorList>
            <person name="Anantharaman K."/>
            <person name="Brown C.T."/>
            <person name="Hug L.A."/>
            <person name="Sharon I."/>
            <person name="Castelle C.J."/>
            <person name="Probst A.J."/>
            <person name="Thomas B.C."/>
            <person name="Singh A."/>
            <person name="Wilkins M.J."/>
            <person name="Karaoz U."/>
            <person name="Brodie E.L."/>
            <person name="Williams K.H."/>
            <person name="Hubbard S.S."/>
            <person name="Banfield J.F."/>
        </authorList>
    </citation>
    <scope>NUCLEOTIDE SEQUENCE [LARGE SCALE GENOMIC DNA]</scope>
</reference>